<dbReference type="EMBL" id="QLYX01000012">
    <property type="protein sequence ID" value="RAY12672.1"/>
    <property type="molecule type" value="Genomic_DNA"/>
</dbReference>
<feature type="domain" description="HTH tetR-type" evidence="5">
    <location>
        <begin position="15"/>
        <end position="74"/>
    </location>
</feature>
<evidence type="ECO:0000313" key="7">
    <source>
        <dbReference type="Proteomes" id="UP000251891"/>
    </source>
</evidence>
<dbReference type="InterPro" id="IPR050109">
    <property type="entry name" value="HTH-type_TetR-like_transc_reg"/>
</dbReference>
<dbReference type="GO" id="GO:0000976">
    <property type="term" value="F:transcription cis-regulatory region binding"/>
    <property type="evidence" value="ECO:0007669"/>
    <property type="project" value="TreeGrafter"/>
</dbReference>
<dbReference type="PRINTS" id="PR00455">
    <property type="entry name" value="HTHTETR"/>
</dbReference>
<evidence type="ECO:0000256" key="4">
    <source>
        <dbReference type="PROSITE-ProRule" id="PRU00335"/>
    </source>
</evidence>
<keyword evidence="3" id="KW-0804">Transcription</keyword>
<evidence type="ECO:0000259" key="5">
    <source>
        <dbReference type="PROSITE" id="PS50977"/>
    </source>
</evidence>
<protein>
    <submittedName>
        <fullName evidence="6">TetR family transcriptional regulator</fullName>
    </submittedName>
</protein>
<reference evidence="6 7" key="1">
    <citation type="submission" date="2018-06" db="EMBL/GenBank/DDBJ databases">
        <title>Actinomadura craniellae sp. nov. isolated from marine sponge Craniella sp.</title>
        <authorList>
            <person name="Li L."/>
            <person name="Xu Q.H."/>
            <person name="Lin H.W."/>
            <person name="Lu Y.H."/>
        </authorList>
    </citation>
    <scope>NUCLEOTIDE SEQUENCE [LARGE SCALE GENOMIC DNA]</scope>
    <source>
        <strain evidence="6 7">LHW63021</strain>
    </source>
</reference>
<sequence length="210" mass="22983">MRRHGWSGDLPGDDDEAVRRILAATRACIDRSGTDTSLAEVARRLGVTRQTIYRYFANTDELLVATAFDAVDPFLDRIERHLSRRGGTPAEVVVEGVAFTLEQLPSEPYVGLLLSAERGSAVAGGITSEHALALGRGFIERFPVDWPAAGFGPADLDELVEQMLRTMQSFVMDAGTPRRTGAGLRDYLMRWLAPCITVRADARRVPVPDG</sequence>
<dbReference type="Gene3D" id="1.10.357.10">
    <property type="entry name" value="Tetracycline Repressor, domain 2"/>
    <property type="match status" value="1"/>
</dbReference>
<dbReference type="InterPro" id="IPR009057">
    <property type="entry name" value="Homeodomain-like_sf"/>
</dbReference>
<evidence type="ECO:0000256" key="3">
    <source>
        <dbReference type="ARBA" id="ARBA00023163"/>
    </source>
</evidence>
<organism evidence="6 7">
    <name type="scientific">Actinomadura craniellae</name>
    <dbReference type="NCBI Taxonomy" id="2231787"/>
    <lineage>
        <taxon>Bacteria</taxon>
        <taxon>Bacillati</taxon>
        <taxon>Actinomycetota</taxon>
        <taxon>Actinomycetes</taxon>
        <taxon>Streptosporangiales</taxon>
        <taxon>Thermomonosporaceae</taxon>
        <taxon>Actinomadura</taxon>
    </lineage>
</organism>
<evidence type="ECO:0000313" key="6">
    <source>
        <dbReference type="EMBL" id="RAY12672.1"/>
    </source>
</evidence>
<dbReference type="PANTHER" id="PTHR30055">
    <property type="entry name" value="HTH-TYPE TRANSCRIPTIONAL REGULATOR RUTR"/>
    <property type="match status" value="1"/>
</dbReference>
<dbReference type="Proteomes" id="UP000251891">
    <property type="component" value="Unassembled WGS sequence"/>
</dbReference>
<keyword evidence="1" id="KW-0805">Transcription regulation</keyword>
<dbReference type="InterPro" id="IPR001647">
    <property type="entry name" value="HTH_TetR"/>
</dbReference>
<comment type="caution">
    <text evidence="6">The sequence shown here is derived from an EMBL/GenBank/DDBJ whole genome shotgun (WGS) entry which is preliminary data.</text>
</comment>
<feature type="DNA-binding region" description="H-T-H motif" evidence="4">
    <location>
        <begin position="37"/>
        <end position="56"/>
    </location>
</feature>
<keyword evidence="2 4" id="KW-0238">DNA-binding</keyword>
<evidence type="ECO:0000256" key="2">
    <source>
        <dbReference type="ARBA" id="ARBA00023125"/>
    </source>
</evidence>
<dbReference type="PROSITE" id="PS50977">
    <property type="entry name" value="HTH_TETR_2"/>
    <property type="match status" value="1"/>
</dbReference>
<dbReference type="AlphaFoldDB" id="A0A365H0R6"/>
<dbReference type="GO" id="GO:0003700">
    <property type="term" value="F:DNA-binding transcription factor activity"/>
    <property type="evidence" value="ECO:0007669"/>
    <property type="project" value="TreeGrafter"/>
</dbReference>
<keyword evidence="7" id="KW-1185">Reference proteome</keyword>
<accession>A0A365H0R6</accession>
<name>A0A365H0R6_9ACTN</name>
<proteinExistence type="predicted"/>
<dbReference type="Pfam" id="PF00440">
    <property type="entry name" value="TetR_N"/>
    <property type="match status" value="1"/>
</dbReference>
<dbReference type="PANTHER" id="PTHR30055:SF234">
    <property type="entry name" value="HTH-TYPE TRANSCRIPTIONAL REGULATOR BETI"/>
    <property type="match status" value="1"/>
</dbReference>
<dbReference type="SUPFAM" id="SSF46689">
    <property type="entry name" value="Homeodomain-like"/>
    <property type="match status" value="1"/>
</dbReference>
<gene>
    <name evidence="6" type="ORF">DPM19_24060</name>
</gene>
<dbReference type="OrthoDB" id="3212503at2"/>
<evidence type="ECO:0000256" key="1">
    <source>
        <dbReference type="ARBA" id="ARBA00023015"/>
    </source>
</evidence>